<keyword evidence="2 4" id="KW-1133">Transmembrane helix</keyword>
<dbReference type="SUPFAM" id="SSF103473">
    <property type="entry name" value="MFS general substrate transporter"/>
    <property type="match status" value="1"/>
</dbReference>
<evidence type="ECO:0000256" key="4">
    <source>
        <dbReference type="SAM" id="Phobius"/>
    </source>
</evidence>
<comment type="caution">
    <text evidence="5">The sequence shown here is derived from an EMBL/GenBank/DDBJ whole genome shotgun (WGS) entry which is preliminary data.</text>
</comment>
<evidence type="ECO:0000313" key="6">
    <source>
        <dbReference type="Proteomes" id="UP001209535"/>
    </source>
</evidence>
<dbReference type="Proteomes" id="UP001209535">
    <property type="component" value="Unassembled WGS sequence"/>
</dbReference>
<feature type="transmembrane region" description="Helical" evidence="4">
    <location>
        <begin position="255"/>
        <end position="273"/>
    </location>
</feature>
<evidence type="ECO:0000313" key="5">
    <source>
        <dbReference type="EMBL" id="MCU9848476.1"/>
    </source>
</evidence>
<evidence type="ECO:0000256" key="1">
    <source>
        <dbReference type="ARBA" id="ARBA00022692"/>
    </source>
</evidence>
<evidence type="ECO:0000256" key="3">
    <source>
        <dbReference type="ARBA" id="ARBA00023136"/>
    </source>
</evidence>
<gene>
    <name evidence="5" type="ORF">OEZ60_10685</name>
</gene>
<keyword evidence="1 4" id="KW-0812">Transmembrane</keyword>
<protein>
    <submittedName>
        <fullName evidence="5">MFS transporter</fullName>
    </submittedName>
</protein>
<proteinExistence type="predicted"/>
<keyword evidence="3 4" id="KW-0472">Membrane</keyword>
<feature type="transmembrane region" description="Helical" evidence="4">
    <location>
        <begin position="356"/>
        <end position="389"/>
    </location>
</feature>
<feature type="transmembrane region" description="Helical" evidence="4">
    <location>
        <begin position="21"/>
        <end position="44"/>
    </location>
</feature>
<sequence>MFSRNIPDILRHARIPGVKGFAVLNGIEASLRGLLVSIWPLVLYRALSDDAAAVSLYYFGIGVSSLFFGLMVPWIGRFLPRRWVYTAGVGFYLIGCPLAILGGPVLTPLALLLTSLATVTVSICTNAYVMDYIARHDLGRGESLKMIYAAVSWAAGPVIGVMLWKYWEPLPFLAAMGFAALLLATFWYMRLGNGKLITRARAPAPNPLAYLARFFRQPRLIAGWLFAVLRSSGWWVYIVYLPIFCIEAGLGDQVASAAFSVSNTFLFLSPRMLRWMQRRGLKRAIRITFAACAACFLLAAFGQVWPPLAVIALFTSSLFLVMLDAFGSLPFLMAVRPAERTEMSAVYSSYRDVSGILSPGVAWLVLLALPITGVFAACAGGLASMIALAGRIHPRLGEPRGAKSEQPA</sequence>
<feature type="transmembrane region" description="Helical" evidence="4">
    <location>
        <begin position="146"/>
        <end position="164"/>
    </location>
</feature>
<dbReference type="RefSeq" id="WP_263335833.1">
    <property type="nucleotide sequence ID" value="NZ_JAOVQO010000009.1"/>
</dbReference>
<dbReference type="EMBL" id="JAOVQO010000009">
    <property type="protein sequence ID" value="MCU9848476.1"/>
    <property type="molecule type" value="Genomic_DNA"/>
</dbReference>
<dbReference type="Pfam" id="PF07690">
    <property type="entry name" value="MFS_1"/>
    <property type="match status" value="1"/>
</dbReference>
<accession>A0ABT2X3F6</accession>
<evidence type="ECO:0000256" key="2">
    <source>
        <dbReference type="ARBA" id="ARBA00022989"/>
    </source>
</evidence>
<feature type="transmembrane region" description="Helical" evidence="4">
    <location>
        <begin position="83"/>
        <end position="103"/>
    </location>
</feature>
<feature type="transmembrane region" description="Helical" evidence="4">
    <location>
        <begin position="220"/>
        <end position="243"/>
    </location>
</feature>
<dbReference type="Gene3D" id="1.20.1250.20">
    <property type="entry name" value="MFS general substrate transporter like domains"/>
    <property type="match status" value="1"/>
</dbReference>
<feature type="transmembrane region" description="Helical" evidence="4">
    <location>
        <begin position="311"/>
        <end position="335"/>
    </location>
</feature>
<dbReference type="InterPro" id="IPR011701">
    <property type="entry name" value="MFS"/>
</dbReference>
<reference evidence="5 6" key="1">
    <citation type="submission" date="2022-10" db="EMBL/GenBank/DDBJ databases">
        <title>Defluviimonas sp. nov., isolated from ocean surface sediments.</title>
        <authorList>
            <person name="He W."/>
            <person name="Wang L."/>
            <person name="Zhang D.-F."/>
        </authorList>
    </citation>
    <scope>NUCLEOTIDE SEQUENCE [LARGE SCALE GENOMIC DNA]</scope>
    <source>
        <strain evidence="5 6">WL0024</strain>
    </source>
</reference>
<dbReference type="InterPro" id="IPR036259">
    <property type="entry name" value="MFS_trans_sf"/>
</dbReference>
<name>A0ABT2X3F6_9RHOB</name>
<feature type="transmembrane region" description="Helical" evidence="4">
    <location>
        <begin position="285"/>
        <end position="305"/>
    </location>
</feature>
<feature type="transmembrane region" description="Helical" evidence="4">
    <location>
        <begin position="109"/>
        <end position="134"/>
    </location>
</feature>
<feature type="transmembrane region" description="Helical" evidence="4">
    <location>
        <begin position="170"/>
        <end position="189"/>
    </location>
</feature>
<organism evidence="5 6">
    <name type="scientific">Albidovulum salinarum</name>
    <dbReference type="NCBI Taxonomy" id="2984153"/>
    <lineage>
        <taxon>Bacteria</taxon>
        <taxon>Pseudomonadati</taxon>
        <taxon>Pseudomonadota</taxon>
        <taxon>Alphaproteobacteria</taxon>
        <taxon>Rhodobacterales</taxon>
        <taxon>Paracoccaceae</taxon>
        <taxon>Albidovulum</taxon>
    </lineage>
</organism>
<keyword evidence="6" id="KW-1185">Reference proteome</keyword>
<feature type="transmembrane region" description="Helical" evidence="4">
    <location>
        <begin position="56"/>
        <end position="76"/>
    </location>
</feature>